<feature type="non-terminal residue" evidence="2">
    <location>
        <position position="670"/>
    </location>
</feature>
<keyword evidence="3" id="KW-1185">Reference proteome</keyword>
<feature type="transmembrane region" description="Helical" evidence="1">
    <location>
        <begin position="526"/>
        <end position="552"/>
    </location>
</feature>
<name>A0A0V1FQ21_TRIPS</name>
<gene>
    <name evidence="2" type="ORF">T4D_4663</name>
</gene>
<accession>A0A0V1FQ21</accession>
<dbReference type="Pfam" id="PF04870">
    <property type="entry name" value="Moulting_cycle"/>
    <property type="match status" value="1"/>
</dbReference>
<dbReference type="OrthoDB" id="5917548at2759"/>
<dbReference type="EMBL" id="JYDT01000048">
    <property type="protein sequence ID" value="KRY87887.1"/>
    <property type="molecule type" value="Genomic_DNA"/>
</dbReference>
<proteinExistence type="predicted"/>
<evidence type="ECO:0000256" key="1">
    <source>
        <dbReference type="SAM" id="Phobius"/>
    </source>
</evidence>
<reference evidence="2 3" key="1">
    <citation type="submission" date="2015-01" db="EMBL/GenBank/DDBJ databases">
        <title>Evolution of Trichinella species and genotypes.</title>
        <authorList>
            <person name="Korhonen P.K."/>
            <person name="Edoardo P."/>
            <person name="Giuseppe L.R."/>
            <person name="Gasser R.B."/>
        </authorList>
    </citation>
    <scope>NUCLEOTIDE SEQUENCE [LARGE SCALE GENOMIC DNA]</scope>
    <source>
        <strain evidence="2">ISS470</strain>
    </source>
</reference>
<organism evidence="2 3">
    <name type="scientific">Trichinella pseudospiralis</name>
    <name type="common">Parasitic roundworm</name>
    <dbReference type="NCBI Taxonomy" id="6337"/>
    <lineage>
        <taxon>Eukaryota</taxon>
        <taxon>Metazoa</taxon>
        <taxon>Ecdysozoa</taxon>
        <taxon>Nematoda</taxon>
        <taxon>Enoplea</taxon>
        <taxon>Dorylaimia</taxon>
        <taxon>Trichinellida</taxon>
        <taxon>Trichinellidae</taxon>
        <taxon>Trichinella</taxon>
    </lineage>
</organism>
<keyword evidence="1" id="KW-0472">Membrane</keyword>
<sequence>LCRMQIKQPYVTIPSGPEGKPLLRAHLHKQAELALLNLIASKQTEHIDEVEKDRFSDCTFNANTAEEYAECMLPYLQHIPQSKTRIKSSDKSQNVSAIASINETWIGSFKLKRRFPRQVTLESKQLQQMEAMNRFAVKKFTEEAVNHRLLKVLTSITQKLSLHSPASEVIRSVKEKMNISDTKIISESERRQKLIRLTKRLLSGNINDDSESEIFGWNYLRKAITDTEKMITNAVTNGNPLTLPKWQYDMMQLVKGMITSTLKDNSTKSPPTRLLSPRILSITPHQRDMINLLSPDLFSLFENDDPNNLLPLPQLFQSMHKADQEVLIEMIMDVTGAGDILSLQDEIMPNQPRTLLETLELFSKPVGEYLLEDTPEANLIPETQKVFKRLEKSLTQDQHNDMTNDGFAFLEEQQLDLLYGSKNPFNITSLEFDRKLYAKLNNTERRIALMNHIRKMGEKSRTKRSFILEPIFLKKVHLAPSVRAPVILSPILLSTAALSPAVLGPIILSPFALGTLTLSPKVISSAILSPVVMFPLIISPLVLCPIILNPFILNPIVLSPNVLNPIILSPSALTPLILSPFVLSPFILSGATTSAVVLTPRVLSPLIKTPLTNFALICSPAVLSRKKRALQDKKQRRMKKFPTPRRQISFLRRYDTSKTRKVTNSPIEHY</sequence>
<feature type="non-terminal residue" evidence="2">
    <location>
        <position position="1"/>
    </location>
</feature>
<feature type="transmembrane region" description="Helical" evidence="1">
    <location>
        <begin position="572"/>
        <end position="598"/>
    </location>
</feature>
<comment type="caution">
    <text evidence="2">The sequence shown here is derived from an EMBL/GenBank/DDBJ whole genome shotgun (WGS) entry which is preliminary data.</text>
</comment>
<feature type="transmembrane region" description="Helical" evidence="1">
    <location>
        <begin position="491"/>
        <end position="514"/>
    </location>
</feature>
<dbReference type="PANTHER" id="PTHR21523:SF37">
    <property type="entry name" value="MLT-TEN (MLT-10) RELATED"/>
    <property type="match status" value="1"/>
</dbReference>
<keyword evidence="1" id="KW-1133">Transmembrane helix</keyword>
<keyword evidence="1" id="KW-0812">Transmembrane</keyword>
<evidence type="ECO:0000313" key="2">
    <source>
        <dbReference type="EMBL" id="KRY87887.1"/>
    </source>
</evidence>
<dbReference type="InterPro" id="IPR006954">
    <property type="entry name" value="Mlt-10-like"/>
</dbReference>
<evidence type="ECO:0000313" key="3">
    <source>
        <dbReference type="Proteomes" id="UP000054995"/>
    </source>
</evidence>
<evidence type="ECO:0008006" key="4">
    <source>
        <dbReference type="Google" id="ProtNLM"/>
    </source>
</evidence>
<protein>
    <recommendedName>
        <fullName evidence="4">Serum response factor-binding protein 1</fullName>
    </recommendedName>
</protein>
<dbReference type="PANTHER" id="PTHR21523">
    <property type="match status" value="1"/>
</dbReference>
<dbReference type="Proteomes" id="UP000054995">
    <property type="component" value="Unassembled WGS sequence"/>
</dbReference>
<dbReference type="AlphaFoldDB" id="A0A0V1FQ21"/>